<keyword evidence="1" id="KW-1133">Transmembrane helix</keyword>
<keyword evidence="1" id="KW-0812">Transmembrane</keyword>
<dbReference type="Proteomes" id="UP000009235">
    <property type="component" value="Chromosome"/>
</dbReference>
<evidence type="ECO:0000313" key="3">
    <source>
        <dbReference type="Proteomes" id="UP000009235"/>
    </source>
</evidence>
<dbReference type="EMBL" id="CP002786">
    <property type="protein sequence ID" value="AEF42627.1"/>
    <property type="molecule type" value="Genomic_DNA"/>
</dbReference>
<protein>
    <submittedName>
        <fullName evidence="2">Uncharacterized protein</fullName>
    </submittedName>
</protein>
<gene>
    <name evidence="2" type="ordered locus">AS9A_4194</name>
</gene>
<dbReference type="HOGENOM" id="CLU_2969162_0_0_11"/>
<name>F6EK86_HOYSD</name>
<dbReference type="AlphaFoldDB" id="F6EK86"/>
<evidence type="ECO:0000256" key="1">
    <source>
        <dbReference type="SAM" id="Phobius"/>
    </source>
</evidence>
<keyword evidence="3" id="KW-1185">Reference proteome</keyword>
<organism evidence="2 3">
    <name type="scientific">Hoyosella subflava (strain DSM 45089 / JCM 17490 / NBRC 109087 / DQS3-9A1)</name>
    <name type="common">Amycolicicoccus subflavus</name>
    <dbReference type="NCBI Taxonomy" id="443218"/>
    <lineage>
        <taxon>Bacteria</taxon>
        <taxon>Bacillati</taxon>
        <taxon>Actinomycetota</taxon>
        <taxon>Actinomycetes</taxon>
        <taxon>Mycobacteriales</taxon>
        <taxon>Hoyosellaceae</taxon>
        <taxon>Hoyosella</taxon>
    </lineage>
</organism>
<feature type="transmembrane region" description="Helical" evidence="1">
    <location>
        <begin position="21"/>
        <end position="39"/>
    </location>
</feature>
<reference evidence="2 3" key="1">
    <citation type="journal article" date="2011" name="J. Bacteriol.">
        <title>Complete genome sequence of Amycolicicoccus subflavus DQS3-9A1T, an actinomycete isolated from crude oil-polluted soil.</title>
        <authorList>
            <person name="Cai M."/>
            <person name="Chen W.M."/>
            <person name="Nie Y."/>
            <person name="Chi C.Q."/>
            <person name="Wang Y.N."/>
            <person name="Tang Y.Q."/>
            <person name="Li G.Y."/>
            <person name="Wu X.L."/>
        </authorList>
    </citation>
    <scope>NUCLEOTIDE SEQUENCE [LARGE SCALE GENOMIC DNA]</scope>
    <source>
        <strain evidence="3">DSM 45089 / DQS3-9A1</strain>
    </source>
</reference>
<evidence type="ECO:0000313" key="2">
    <source>
        <dbReference type="EMBL" id="AEF42627.1"/>
    </source>
</evidence>
<keyword evidence="1" id="KW-0472">Membrane</keyword>
<sequence>MTTLPDSSRRWGSIVTIRAPRITFVTAIVMNLVMLYYTLVTFPQESLIAAYRATPTPS</sequence>
<dbReference type="KEGG" id="asd:AS9A_4194"/>
<proteinExistence type="predicted"/>
<accession>F6EK86</accession>